<name>A0A0A8YVS6_ARUDO</name>
<proteinExistence type="predicted"/>
<reference evidence="1" key="1">
    <citation type="submission" date="2014-09" db="EMBL/GenBank/DDBJ databases">
        <authorList>
            <person name="Magalhaes I.L.F."/>
            <person name="Oliveira U."/>
            <person name="Santos F.R."/>
            <person name="Vidigal T.H.D.A."/>
            <person name="Brescovit A.D."/>
            <person name="Santos A.J."/>
        </authorList>
    </citation>
    <scope>NUCLEOTIDE SEQUENCE</scope>
    <source>
        <tissue evidence="1">Shoot tissue taken approximately 20 cm above the soil surface</tissue>
    </source>
</reference>
<organism evidence="1">
    <name type="scientific">Arundo donax</name>
    <name type="common">Giant reed</name>
    <name type="synonym">Donax arundinaceus</name>
    <dbReference type="NCBI Taxonomy" id="35708"/>
    <lineage>
        <taxon>Eukaryota</taxon>
        <taxon>Viridiplantae</taxon>
        <taxon>Streptophyta</taxon>
        <taxon>Embryophyta</taxon>
        <taxon>Tracheophyta</taxon>
        <taxon>Spermatophyta</taxon>
        <taxon>Magnoliopsida</taxon>
        <taxon>Liliopsida</taxon>
        <taxon>Poales</taxon>
        <taxon>Poaceae</taxon>
        <taxon>PACMAD clade</taxon>
        <taxon>Arundinoideae</taxon>
        <taxon>Arundineae</taxon>
        <taxon>Arundo</taxon>
    </lineage>
</organism>
<dbReference type="AlphaFoldDB" id="A0A0A8YVS6"/>
<evidence type="ECO:0000313" key="1">
    <source>
        <dbReference type="EMBL" id="JAD28585.1"/>
    </source>
</evidence>
<dbReference type="EMBL" id="GBRH01269310">
    <property type="protein sequence ID" value="JAD28585.1"/>
    <property type="molecule type" value="Transcribed_RNA"/>
</dbReference>
<protein>
    <submittedName>
        <fullName evidence="1">Uncharacterized protein</fullName>
    </submittedName>
</protein>
<sequence length="40" mass="5147">MIRRRSNYFHFHIFFIKNKNDTILSKMRTTPIIQKFRKRY</sequence>
<reference evidence="1" key="2">
    <citation type="journal article" date="2015" name="Data Brief">
        <title>Shoot transcriptome of the giant reed, Arundo donax.</title>
        <authorList>
            <person name="Barrero R.A."/>
            <person name="Guerrero F.D."/>
            <person name="Moolhuijzen P."/>
            <person name="Goolsby J.A."/>
            <person name="Tidwell J."/>
            <person name="Bellgard S.E."/>
            <person name="Bellgard M.I."/>
        </authorList>
    </citation>
    <scope>NUCLEOTIDE SEQUENCE</scope>
    <source>
        <tissue evidence="1">Shoot tissue taken approximately 20 cm above the soil surface</tissue>
    </source>
</reference>
<accession>A0A0A8YVS6</accession>